<reference evidence="3" key="1">
    <citation type="journal article" date="2020" name="Stud. Mycol.">
        <title>101 Dothideomycetes genomes: a test case for predicting lifestyles and emergence of pathogens.</title>
        <authorList>
            <person name="Haridas S."/>
            <person name="Albert R."/>
            <person name="Binder M."/>
            <person name="Bloem J."/>
            <person name="Labutti K."/>
            <person name="Salamov A."/>
            <person name="Andreopoulos B."/>
            <person name="Baker S."/>
            <person name="Barry K."/>
            <person name="Bills G."/>
            <person name="Bluhm B."/>
            <person name="Cannon C."/>
            <person name="Castanera R."/>
            <person name="Culley D."/>
            <person name="Daum C."/>
            <person name="Ezra D."/>
            <person name="Gonzalez J."/>
            <person name="Henrissat B."/>
            <person name="Kuo A."/>
            <person name="Liang C."/>
            <person name="Lipzen A."/>
            <person name="Lutzoni F."/>
            <person name="Magnuson J."/>
            <person name="Mondo S."/>
            <person name="Nolan M."/>
            <person name="Ohm R."/>
            <person name="Pangilinan J."/>
            <person name="Park H.-J."/>
            <person name="Ramirez L."/>
            <person name="Alfaro M."/>
            <person name="Sun H."/>
            <person name="Tritt A."/>
            <person name="Yoshinaga Y."/>
            <person name="Zwiers L.-H."/>
            <person name="Turgeon B."/>
            <person name="Goodwin S."/>
            <person name="Spatafora J."/>
            <person name="Crous P."/>
            <person name="Grigoriev I."/>
        </authorList>
    </citation>
    <scope>NUCLEOTIDE SEQUENCE</scope>
    <source>
        <strain evidence="3">CBS 121739</strain>
    </source>
</reference>
<evidence type="ECO:0000259" key="2">
    <source>
        <dbReference type="PROSITE" id="PS51186"/>
    </source>
</evidence>
<dbReference type="PROSITE" id="PS51186">
    <property type="entry name" value="GNAT"/>
    <property type="match status" value="1"/>
</dbReference>
<dbReference type="InterPro" id="IPR016181">
    <property type="entry name" value="Acyl_CoA_acyltransferase"/>
</dbReference>
<dbReference type="GO" id="GO:0016747">
    <property type="term" value="F:acyltransferase activity, transferring groups other than amino-acyl groups"/>
    <property type="evidence" value="ECO:0007669"/>
    <property type="project" value="InterPro"/>
</dbReference>
<dbReference type="InterPro" id="IPR000182">
    <property type="entry name" value="GNAT_dom"/>
</dbReference>
<dbReference type="RefSeq" id="XP_033605280.1">
    <property type="nucleotide sequence ID" value="XM_033746276.1"/>
</dbReference>
<name>A0A6A6WLF0_9PEZI</name>
<dbReference type="Pfam" id="PF00583">
    <property type="entry name" value="Acetyltransf_1"/>
    <property type="match status" value="1"/>
</dbReference>
<dbReference type="CDD" id="cd04301">
    <property type="entry name" value="NAT_SF"/>
    <property type="match status" value="1"/>
</dbReference>
<feature type="region of interest" description="Disordered" evidence="1">
    <location>
        <begin position="68"/>
        <end position="88"/>
    </location>
</feature>
<dbReference type="GeneID" id="54487330"/>
<proteinExistence type="predicted"/>
<sequence length="215" mass="24047">MANTSLGRKCTLLPINLSTPSDYNELQRQRVLCGWNFEDAQLKVWCEEMNQGLKSLFCIMSKPSALHTDRTGQTTSPEEQTDDSPIVRVGHISIDSEAGPRDPTLARPDRSVLTISTLFVLPEYRSCGFGGAAWQAAETLATQEPYGSPACCTLTLTTVSKNQPDGHPPLEHGTVEGWYECMGYVIYKEEPRWLGKLPDGREYWTVASFMRKQLK</sequence>
<evidence type="ECO:0000313" key="3">
    <source>
        <dbReference type="EMBL" id="KAF2762829.1"/>
    </source>
</evidence>
<accession>A0A6A6WLF0</accession>
<keyword evidence="4" id="KW-1185">Reference proteome</keyword>
<protein>
    <recommendedName>
        <fullName evidence="2">N-acetyltransferase domain-containing protein</fullName>
    </recommendedName>
</protein>
<organism evidence="3 4">
    <name type="scientific">Pseudovirgaria hyperparasitica</name>
    <dbReference type="NCBI Taxonomy" id="470096"/>
    <lineage>
        <taxon>Eukaryota</taxon>
        <taxon>Fungi</taxon>
        <taxon>Dikarya</taxon>
        <taxon>Ascomycota</taxon>
        <taxon>Pezizomycotina</taxon>
        <taxon>Dothideomycetes</taxon>
        <taxon>Dothideomycetes incertae sedis</taxon>
        <taxon>Acrospermales</taxon>
        <taxon>Acrospermaceae</taxon>
        <taxon>Pseudovirgaria</taxon>
    </lineage>
</organism>
<dbReference type="AlphaFoldDB" id="A0A6A6WLF0"/>
<dbReference type="EMBL" id="ML996565">
    <property type="protein sequence ID" value="KAF2762829.1"/>
    <property type="molecule type" value="Genomic_DNA"/>
</dbReference>
<dbReference type="Gene3D" id="3.40.630.30">
    <property type="match status" value="1"/>
</dbReference>
<evidence type="ECO:0000256" key="1">
    <source>
        <dbReference type="SAM" id="MobiDB-lite"/>
    </source>
</evidence>
<evidence type="ECO:0000313" key="4">
    <source>
        <dbReference type="Proteomes" id="UP000799437"/>
    </source>
</evidence>
<dbReference type="Proteomes" id="UP000799437">
    <property type="component" value="Unassembled WGS sequence"/>
</dbReference>
<dbReference type="SUPFAM" id="SSF55729">
    <property type="entry name" value="Acyl-CoA N-acyltransferases (Nat)"/>
    <property type="match status" value="1"/>
</dbReference>
<gene>
    <name evidence="3" type="ORF">EJ05DRAFT_495684</name>
</gene>
<dbReference type="OrthoDB" id="2326446at2759"/>
<feature type="domain" description="N-acetyltransferase" evidence="2">
    <location>
        <begin position="13"/>
        <end position="215"/>
    </location>
</feature>